<accession>F0YEU5</accession>
<dbReference type="GeneID" id="20225462"/>
<dbReference type="Proteomes" id="UP000002729">
    <property type="component" value="Unassembled WGS sequence"/>
</dbReference>
<evidence type="ECO:0000256" key="3">
    <source>
        <dbReference type="SAM" id="SignalP"/>
    </source>
</evidence>
<dbReference type="Gene3D" id="3.30.1060.10">
    <property type="entry name" value="Peptide methionine sulphoxide reductase MsrA"/>
    <property type="match status" value="1"/>
</dbReference>
<dbReference type="InterPro" id="IPR036509">
    <property type="entry name" value="Met_Sox_Rdtase_MsrA_sf"/>
</dbReference>
<dbReference type="KEGG" id="aaf:AURANDRAFT_65690"/>
<keyword evidence="3" id="KW-0732">Signal</keyword>
<evidence type="ECO:0000256" key="2">
    <source>
        <dbReference type="SAM" id="Phobius"/>
    </source>
</evidence>
<protein>
    <recommendedName>
        <fullName evidence="6">Peptide-methionine (S)-S-oxide reductase</fullName>
    </recommendedName>
</protein>
<proteinExistence type="predicted"/>
<reference evidence="4 5" key="1">
    <citation type="journal article" date="2011" name="Proc. Natl. Acad. Sci. U.S.A.">
        <title>Niche of harmful alga Aureococcus anophagefferens revealed through ecogenomics.</title>
        <authorList>
            <person name="Gobler C.J."/>
            <person name="Berry D.L."/>
            <person name="Dyhrman S.T."/>
            <person name="Wilhelm S.W."/>
            <person name="Salamov A."/>
            <person name="Lobanov A.V."/>
            <person name="Zhang Y."/>
            <person name="Collier J.L."/>
            <person name="Wurch L.L."/>
            <person name="Kustka A.B."/>
            <person name="Dill B.D."/>
            <person name="Shah M."/>
            <person name="VerBerkmoes N.C."/>
            <person name="Kuo A."/>
            <person name="Terry A."/>
            <person name="Pangilinan J."/>
            <person name="Lindquist E.A."/>
            <person name="Lucas S."/>
            <person name="Paulsen I.T."/>
            <person name="Hattenrath-Lehmann T.K."/>
            <person name="Talmage S.C."/>
            <person name="Walker E.A."/>
            <person name="Koch F."/>
            <person name="Burson A.M."/>
            <person name="Marcoval M.A."/>
            <person name="Tang Y.Z."/>
            <person name="Lecleir G.R."/>
            <person name="Coyne K.J."/>
            <person name="Berg G.M."/>
            <person name="Bertrand E.M."/>
            <person name="Saito M.A."/>
            <person name="Gladyshev V.N."/>
            <person name="Grigoriev I.V."/>
        </authorList>
    </citation>
    <scope>NUCLEOTIDE SEQUENCE [LARGE SCALE GENOMIC DNA]</scope>
    <source>
        <strain evidence="5">CCMP 1984</strain>
    </source>
</reference>
<gene>
    <name evidence="4" type="ORF">AURANDRAFT_65690</name>
</gene>
<evidence type="ECO:0000313" key="4">
    <source>
        <dbReference type="EMBL" id="EGB06411.1"/>
    </source>
</evidence>
<keyword evidence="2" id="KW-1133">Transmembrane helix</keyword>
<feature type="region of interest" description="Disordered" evidence="1">
    <location>
        <begin position="466"/>
        <end position="502"/>
    </location>
</feature>
<name>F0YEU5_AURAN</name>
<dbReference type="AlphaFoldDB" id="F0YEU5"/>
<dbReference type="GO" id="GO:0008113">
    <property type="term" value="F:peptide-methionine (S)-S-oxide reductase activity"/>
    <property type="evidence" value="ECO:0007669"/>
    <property type="project" value="InterPro"/>
</dbReference>
<feature type="compositionally biased region" description="Basic and acidic residues" evidence="1">
    <location>
        <begin position="470"/>
        <end position="492"/>
    </location>
</feature>
<evidence type="ECO:0008006" key="6">
    <source>
        <dbReference type="Google" id="ProtNLM"/>
    </source>
</evidence>
<dbReference type="EMBL" id="GL833135">
    <property type="protein sequence ID" value="EGB06411.1"/>
    <property type="molecule type" value="Genomic_DNA"/>
</dbReference>
<dbReference type="eggNOG" id="ENOG502RYJZ">
    <property type="taxonomic scope" value="Eukaryota"/>
</dbReference>
<feature type="signal peptide" evidence="3">
    <location>
        <begin position="1"/>
        <end position="29"/>
    </location>
</feature>
<dbReference type="RefSeq" id="XP_009038984.1">
    <property type="nucleotide sequence ID" value="XM_009040736.1"/>
</dbReference>
<dbReference type="OrthoDB" id="44061at2759"/>
<evidence type="ECO:0000256" key="1">
    <source>
        <dbReference type="SAM" id="MobiDB-lite"/>
    </source>
</evidence>
<organism evidence="5">
    <name type="scientific">Aureococcus anophagefferens</name>
    <name type="common">Harmful bloom alga</name>
    <dbReference type="NCBI Taxonomy" id="44056"/>
    <lineage>
        <taxon>Eukaryota</taxon>
        <taxon>Sar</taxon>
        <taxon>Stramenopiles</taxon>
        <taxon>Ochrophyta</taxon>
        <taxon>Pelagophyceae</taxon>
        <taxon>Pelagomonadales</taxon>
        <taxon>Pelagomonadaceae</taxon>
        <taxon>Aureococcus</taxon>
    </lineage>
</organism>
<evidence type="ECO:0000313" key="5">
    <source>
        <dbReference type="Proteomes" id="UP000002729"/>
    </source>
</evidence>
<keyword evidence="5" id="KW-1185">Reference proteome</keyword>
<sequence>MRREGSLPVRAAPTAMLARLVALAAAAGASKIFGAAPGAPDSIMDDSSGTYCVGPVQEQLRWNVDQDLAERIACHNRRYAERAGYWRGDDLTFLAEAAEAEELEFFDSVTGKLLFVAPRGRTMAEFLDESLHHGWPSFRDEETIVENVRVVEGGDHRGELVSVDGTHLGHNIPDDRNRYCVDLVSVAGRPLAGELPSTMFAGSVAAGGCGGQVAVYLGNGCFWHTQYDFYVVERALGRALDEVTARVGYAGGVGGSPDNLVCYYRGPPKSYYGDYDYAEVVEVLLDEADALDQFAAIAESYFVEGFMWYNGQWTRKDPQDRGLEYRNAVGIPGGLRGPYGAALRAANVNGMELVEDNGGIATYLDQGPVYVYDADLYPFFVGEQYHQFHKNTVTGRYVEDEYLVDARAAAKDRGWIYEVCSEPGSSGASNLGECSTGLPDAFAIAEEDLGGLFVGDAPVSDFAQAAKDQWQGKDDDGKKDTGMKRGGGEGKPRPGGGDDDDDDGLSRKAMVAVAVLLVVCALVFFALGLYFKRILAQRRKFAACVVPSAKPPAEVLEIPSVLATEHAKRKDEPQFALIAQAIEDPEPAPQLL</sequence>
<keyword evidence="2" id="KW-0812">Transmembrane</keyword>
<feature type="chain" id="PRO_5003264637" description="Peptide-methionine (S)-S-oxide reductase" evidence="3">
    <location>
        <begin position="30"/>
        <end position="592"/>
    </location>
</feature>
<feature type="transmembrane region" description="Helical" evidence="2">
    <location>
        <begin position="509"/>
        <end position="531"/>
    </location>
</feature>
<keyword evidence="2" id="KW-0472">Membrane</keyword>
<dbReference type="InParanoid" id="F0YEU5"/>